<dbReference type="InterPro" id="IPR003661">
    <property type="entry name" value="HisK_dim/P_dom"/>
</dbReference>
<dbReference type="PROSITE" id="PS50109">
    <property type="entry name" value="HIS_KIN"/>
    <property type="match status" value="1"/>
</dbReference>
<keyword evidence="6" id="KW-0808">Transferase</keyword>
<evidence type="ECO:0000256" key="5">
    <source>
        <dbReference type="ARBA" id="ARBA00022553"/>
    </source>
</evidence>
<feature type="transmembrane region" description="Helical" evidence="10">
    <location>
        <begin position="156"/>
        <end position="178"/>
    </location>
</feature>
<evidence type="ECO:0000256" key="2">
    <source>
        <dbReference type="ARBA" id="ARBA00004651"/>
    </source>
</evidence>
<dbReference type="SMART" id="SM00388">
    <property type="entry name" value="HisKA"/>
    <property type="match status" value="1"/>
</dbReference>
<evidence type="ECO:0000313" key="12">
    <source>
        <dbReference type="EMBL" id="MEF3366849.1"/>
    </source>
</evidence>
<keyword evidence="10" id="KW-0812">Transmembrane</keyword>
<keyword evidence="9" id="KW-0067">ATP-binding</keyword>
<reference evidence="12 13" key="1">
    <citation type="submission" date="2024-02" db="EMBL/GenBank/DDBJ databases">
        <authorList>
            <person name="Grouzdev D."/>
        </authorList>
    </citation>
    <scope>NUCLEOTIDE SEQUENCE [LARGE SCALE GENOMIC DNA]</scope>
    <source>
        <strain evidence="12 13">9N</strain>
    </source>
</reference>
<dbReference type="GO" id="GO:0016301">
    <property type="term" value="F:kinase activity"/>
    <property type="evidence" value="ECO:0007669"/>
    <property type="project" value="UniProtKB-KW"/>
</dbReference>
<organism evidence="12 13">
    <name type="scientific">Methylocystis borbori</name>
    <dbReference type="NCBI Taxonomy" id="3118750"/>
    <lineage>
        <taxon>Bacteria</taxon>
        <taxon>Pseudomonadati</taxon>
        <taxon>Pseudomonadota</taxon>
        <taxon>Alphaproteobacteria</taxon>
        <taxon>Hyphomicrobiales</taxon>
        <taxon>Methylocystaceae</taxon>
        <taxon>Methylocystis</taxon>
    </lineage>
</organism>
<gene>
    <name evidence="12" type="ORF">V3H18_09925</name>
</gene>
<evidence type="ECO:0000256" key="9">
    <source>
        <dbReference type="ARBA" id="ARBA00022840"/>
    </source>
</evidence>
<dbReference type="NCBIfam" id="NF033792">
    <property type="entry name" value="ActS_PrrB_HisK"/>
    <property type="match status" value="1"/>
</dbReference>
<evidence type="ECO:0000259" key="11">
    <source>
        <dbReference type="PROSITE" id="PS50109"/>
    </source>
</evidence>
<dbReference type="Pfam" id="PF02518">
    <property type="entry name" value="HATPase_c"/>
    <property type="match status" value="1"/>
</dbReference>
<dbReference type="CDD" id="cd00082">
    <property type="entry name" value="HisKA"/>
    <property type="match status" value="1"/>
</dbReference>
<evidence type="ECO:0000256" key="1">
    <source>
        <dbReference type="ARBA" id="ARBA00000085"/>
    </source>
</evidence>
<evidence type="ECO:0000256" key="10">
    <source>
        <dbReference type="SAM" id="Phobius"/>
    </source>
</evidence>
<proteinExistence type="predicted"/>
<comment type="caution">
    <text evidence="12">The sequence shown here is derived from an EMBL/GenBank/DDBJ whole genome shotgun (WGS) entry which is preliminary data.</text>
</comment>
<feature type="domain" description="Histidine kinase" evidence="11">
    <location>
        <begin position="213"/>
        <end position="429"/>
    </location>
</feature>
<feature type="transmembrane region" description="Helical" evidence="10">
    <location>
        <begin position="45"/>
        <end position="66"/>
    </location>
</feature>
<protein>
    <recommendedName>
        <fullName evidence="3">histidine kinase</fullName>
        <ecNumber evidence="3">2.7.13.3</ecNumber>
    </recommendedName>
</protein>
<keyword evidence="8 12" id="KW-0418">Kinase</keyword>
<keyword evidence="10" id="KW-1133">Transmembrane helix</keyword>
<dbReference type="InterPro" id="IPR036097">
    <property type="entry name" value="HisK_dim/P_sf"/>
</dbReference>
<feature type="transmembrane region" description="Helical" evidence="10">
    <location>
        <begin position="20"/>
        <end position="39"/>
    </location>
</feature>
<dbReference type="PANTHER" id="PTHR44936">
    <property type="entry name" value="SENSOR PROTEIN CREC"/>
    <property type="match status" value="1"/>
</dbReference>
<dbReference type="SMART" id="SM00387">
    <property type="entry name" value="HATPase_c"/>
    <property type="match status" value="1"/>
</dbReference>
<evidence type="ECO:0000256" key="4">
    <source>
        <dbReference type="ARBA" id="ARBA00022475"/>
    </source>
</evidence>
<evidence type="ECO:0000256" key="3">
    <source>
        <dbReference type="ARBA" id="ARBA00012438"/>
    </source>
</evidence>
<sequence length="444" mass="47705">MTIVNYDYDSRRLRMETLLMLRWVAIAGQAAACIGVYFLLGFDFPVGLCFVFIIASATLNIGLRFGSPSSLRLGDLEAAVLLGYDIIQLGFLLYLTGGLTNSFAMLFLTPVIISAVSLPSKLTLLLGIVMVAVATLLTVEYFPLPWYPDEKLTFPLLYRTGVWAALALSAGFIGIYAARVADEARLLAAALAATELVLEREQHLSQLDGLAAAAAHELGTPLATITLITKELQKTAPENAPALREDLALLAQEAARCREILGKLASLGEQDQSAVMNILSIDTLIEEVVEPQREFGVEVEISKTGASAAPALARNPAILYGLGNLVENAVDFADSRVKIDAWWSPNYVTISIQDDGPGFSPAILDRLGDPYLRGRPTGRRTKNDAESGLGLGLFIAKTLLERSGATVEASNVSPPRTGALVKITWPRAALEPPAARAKIAQQDK</sequence>
<evidence type="ECO:0000313" key="13">
    <source>
        <dbReference type="Proteomes" id="UP001350748"/>
    </source>
</evidence>
<keyword evidence="4" id="KW-1003">Cell membrane</keyword>
<name>A0ABU7XI69_9HYPH</name>
<dbReference type="SUPFAM" id="SSF55874">
    <property type="entry name" value="ATPase domain of HSP90 chaperone/DNA topoisomerase II/histidine kinase"/>
    <property type="match status" value="1"/>
</dbReference>
<evidence type="ECO:0000256" key="6">
    <source>
        <dbReference type="ARBA" id="ARBA00022679"/>
    </source>
</evidence>
<dbReference type="InterPro" id="IPR050980">
    <property type="entry name" value="2C_sensor_his_kinase"/>
</dbReference>
<dbReference type="InterPro" id="IPR004358">
    <property type="entry name" value="Sig_transdc_His_kin-like_C"/>
</dbReference>
<dbReference type="PRINTS" id="PR00344">
    <property type="entry name" value="BCTRLSENSOR"/>
</dbReference>
<comment type="catalytic activity">
    <reaction evidence="1">
        <text>ATP + protein L-histidine = ADP + protein N-phospho-L-histidine.</text>
        <dbReference type="EC" id="2.7.13.3"/>
    </reaction>
</comment>
<dbReference type="Gene3D" id="3.30.565.10">
    <property type="entry name" value="Histidine kinase-like ATPase, C-terminal domain"/>
    <property type="match status" value="1"/>
</dbReference>
<dbReference type="InterPro" id="IPR005467">
    <property type="entry name" value="His_kinase_dom"/>
</dbReference>
<accession>A0ABU7XI69</accession>
<dbReference type="Gene3D" id="1.10.287.130">
    <property type="match status" value="1"/>
</dbReference>
<keyword evidence="10" id="KW-0472">Membrane</keyword>
<dbReference type="Proteomes" id="UP001350748">
    <property type="component" value="Unassembled WGS sequence"/>
</dbReference>
<dbReference type="EMBL" id="JAZHYN010000025">
    <property type="protein sequence ID" value="MEF3366849.1"/>
    <property type="molecule type" value="Genomic_DNA"/>
</dbReference>
<dbReference type="InterPro" id="IPR003594">
    <property type="entry name" value="HATPase_dom"/>
</dbReference>
<comment type="subcellular location">
    <subcellularLocation>
        <location evidence="2">Cell membrane</location>
        <topology evidence="2">Multi-pass membrane protein</topology>
    </subcellularLocation>
</comment>
<keyword evidence="5" id="KW-0597">Phosphoprotein</keyword>
<dbReference type="RefSeq" id="WP_332081867.1">
    <property type="nucleotide sequence ID" value="NZ_JAZHYN010000025.1"/>
</dbReference>
<dbReference type="InterPro" id="IPR047770">
    <property type="entry name" value="RegB"/>
</dbReference>
<dbReference type="EC" id="2.7.13.3" evidence="3"/>
<dbReference type="InterPro" id="IPR036890">
    <property type="entry name" value="HATPase_C_sf"/>
</dbReference>
<keyword evidence="13" id="KW-1185">Reference proteome</keyword>
<dbReference type="Pfam" id="PF00512">
    <property type="entry name" value="HisKA"/>
    <property type="match status" value="1"/>
</dbReference>
<evidence type="ECO:0000256" key="7">
    <source>
        <dbReference type="ARBA" id="ARBA00022741"/>
    </source>
</evidence>
<feature type="transmembrane region" description="Helical" evidence="10">
    <location>
        <begin position="125"/>
        <end position="144"/>
    </location>
</feature>
<keyword evidence="7" id="KW-0547">Nucleotide-binding</keyword>
<evidence type="ECO:0000256" key="8">
    <source>
        <dbReference type="ARBA" id="ARBA00022777"/>
    </source>
</evidence>
<dbReference type="SUPFAM" id="SSF47384">
    <property type="entry name" value="Homodimeric domain of signal transducing histidine kinase"/>
    <property type="match status" value="1"/>
</dbReference>
<dbReference type="PANTHER" id="PTHR44936:SF10">
    <property type="entry name" value="SENSOR PROTEIN RSTB"/>
    <property type="match status" value="1"/>
</dbReference>